<evidence type="ECO:0000313" key="3">
    <source>
        <dbReference type="Proteomes" id="UP000732380"/>
    </source>
</evidence>
<feature type="region of interest" description="Disordered" evidence="1">
    <location>
        <begin position="1"/>
        <end position="238"/>
    </location>
</feature>
<dbReference type="Proteomes" id="UP000732380">
    <property type="component" value="Unassembled WGS sequence"/>
</dbReference>
<dbReference type="AlphaFoldDB" id="A0A9P7Q7T6"/>
<evidence type="ECO:0000256" key="1">
    <source>
        <dbReference type="SAM" id="MobiDB-lite"/>
    </source>
</evidence>
<protein>
    <submittedName>
        <fullName evidence="2">Uncharacterized protein</fullName>
    </submittedName>
</protein>
<dbReference type="EMBL" id="SRQM01000048">
    <property type="protein sequence ID" value="KAG6120877.1"/>
    <property type="molecule type" value="Genomic_DNA"/>
</dbReference>
<name>A0A9P7Q7T6_9HYPO</name>
<feature type="compositionally biased region" description="Polar residues" evidence="1">
    <location>
        <begin position="152"/>
        <end position="168"/>
    </location>
</feature>
<keyword evidence="3" id="KW-1185">Reference proteome</keyword>
<reference evidence="2 3" key="1">
    <citation type="journal article" date="2020" name="bioRxiv">
        <title>Whole genome comparisons of ergot fungi reveals the divergence and evolution of species within the genus Claviceps are the result of varying mechanisms driving genome evolution and host range expansion.</title>
        <authorList>
            <person name="Wyka S.A."/>
            <person name="Mondo S.J."/>
            <person name="Liu M."/>
            <person name="Dettman J."/>
            <person name="Nalam V."/>
            <person name="Broders K.D."/>
        </authorList>
    </citation>
    <scope>NUCLEOTIDE SEQUENCE [LARGE SCALE GENOMIC DNA]</scope>
    <source>
        <strain evidence="2 3">LM576</strain>
    </source>
</reference>
<feature type="compositionally biased region" description="Polar residues" evidence="1">
    <location>
        <begin position="206"/>
        <end position="238"/>
    </location>
</feature>
<feature type="compositionally biased region" description="Polar residues" evidence="1">
    <location>
        <begin position="176"/>
        <end position="198"/>
    </location>
</feature>
<feature type="compositionally biased region" description="Polar residues" evidence="1">
    <location>
        <begin position="1"/>
        <end position="10"/>
    </location>
</feature>
<comment type="caution">
    <text evidence="2">The sequence shown here is derived from an EMBL/GenBank/DDBJ whole genome shotgun (WGS) entry which is preliminary data.</text>
</comment>
<sequence>MGDSSITNSAAGIKTNAMPDGYSVFRLNYPPPAPKDSQPVRAQMEQCMAVIGTETQARRDGTEPTSAANAQERAPSGNSQPSQSELCKTTSTEVTAAKQASEIPSFINKSYRRDTPFLRARRNNAKRRRRQELKAQKEELKARQEELKAQQEDNSPSYPECPVSNSRQEFLEGFQRSAQPQGLPETSFSIPRTTASTLGGTGQIVPVSSSQVPRTSQGASCSLPIQSSSEETQPQDLTAAQLARAAEISALVAALNAAGDHPETRASLLRRLRQVVS</sequence>
<evidence type="ECO:0000313" key="2">
    <source>
        <dbReference type="EMBL" id="KAG6120877.1"/>
    </source>
</evidence>
<accession>A0A9P7Q7T6</accession>
<feature type="compositionally biased region" description="Basic residues" evidence="1">
    <location>
        <begin position="119"/>
        <end position="131"/>
    </location>
</feature>
<proteinExistence type="predicted"/>
<gene>
    <name evidence="2" type="ORF">E4U13_005782</name>
</gene>
<feature type="compositionally biased region" description="Polar residues" evidence="1">
    <location>
        <begin position="76"/>
        <end position="94"/>
    </location>
</feature>
<feature type="compositionally biased region" description="Basic and acidic residues" evidence="1">
    <location>
        <begin position="132"/>
        <end position="151"/>
    </location>
</feature>
<organism evidence="2 3">
    <name type="scientific">Claviceps humidiphila</name>
    <dbReference type="NCBI Taxonomy" id="1294629"/>
    <lineage>
        <taxon>Eukaryota</taxon>
        <taxon>Fungi</taxon>
        <taxon>Dikarya</taxon>
        <taxon>Ascomycota</taxon>
        <taxon>Pezizomycotina</taxon>
        <taxon>Sordariomycetes</taxon>
        <taxon>Hypocreomycetidae</taxon>
        <taxon>Hypocreales</taxon>
        <taxon>Clavicipitaceae</taxon>
        <taxon>Claviceps</taxon>
    </lineage>
</organism>